<dbReference type="SUPFAM" id="SSF51569">
    <property type="entry name" value="Aldolase"/>
    <property type="match status" value="1"/>
</dbReference>
<dbReference type="CDD" id="cd00408">
    <property type="entry name" value="DHDPS-like"/>
    <property type="match status" value="1"/>
</dbReference>
<dbReference type="PANTHER" id="PTHR12128:SF72">
    <property type="entry name" value="DIHYDRODIPICOLINATE SYNTHASE"/>
    <property type="match status" value="1"/>
</dbReference>
<dbReference type="AlphaFoldDB" id="A0A1B1YS78"/>
<evidence type="ECO:0000256" key="1">
    <source>
        <dbReference type="ARBA" id="ARBA00023239"/>
    </source>
</evidence>
<accession>A0A1B1YS78</accession>
<gene>
    <name evidence="4" type="ORF">PG2T_04570</name>
</gene>
<name>A0A1B1YS78_9GAMM</name>
<evidence type="ECO:0000256" key="2">
    <source>
        <dbReference type="PIRNR" id="PIRNR001365"/>
    </source>
</evidence>
<evidence type="ECO:0000256" key="3">
    <source>
        <dbReference type="PIRSR" id="PIRSR001365-1"/>
    </source>
</evidence>
<evidence type="ECO:0008006" key="6">
    <source>
        <dbReference type="Google" id="ProtNLM"/>
    </source>
</evidence>
<dbReference type="RefSeq" id="WP_068803034.1">
    <property type="nucleotide sequence ID" value="NZ_CP014671.1"/>
</dbReference>
<keyword evidence="1 2" id="KW-0456">Lyase</keyword>
<dbReference type="Proteomes" id="UP000092952">
    <property type="component" value="Chromosome"/>
</dbReference>
<sequence>MAKYTSQEAKQWARQHMVGSTNAPTTPFKADFSLDEAGLAYNVDKYAEIGLYGLMTGGNMAEGWNMTPAEWNRYTEICASANRGRMMLTSVILDPSPFTVIEKAKFLDKLGYDLIEVINPVIQLRSDADLYGYYKYLNDHSPLAIVLYQTPTAGVVLNHGLINRLADLPMIVGIKNGVSNPADSIAMRKLCGDRIVVTEPMESFYLWDRIVHGAQCIFGTLEVIMYGRKRNRFFELVELANAGNFNEALPIYRELEPMRDLLTEVFMMPLVTRNTYALAPIKYWMELLGFRMGVCRPPLAPTCDEATKERIRDALLGAGAIVEEDLKAA</sequence>
<evidence type="ECO:0000313" key="4">
    <source>
        <dbReference type="EMBL" id="ANX03537.1"/>
    </source>
</evidence>
<feature type="active site" description="Schiff-base intermediate with substrate" evidence="3">
    <location>
        <position position="175"/>
    </location>
</feature>
<proteinExistence type="inferred from homology"/>
<dbReference type="PIRSF" id="PIRSF001365">
    <property type="entry name" value="DHDPS"/>
    <property type="match status" value="1"/>
</dbReference>
<dbReference type="OrthoDB" id="9778880at2"/>
<protein>
    <recommendedName>
        <fullName evidence="6">Dihydrodipicolinate synthase family protein</fullName>
    </recommendedName>
</protein>
<dbReference type="KEGG" id="gbi:PG2T_04570"/>
<comment type="similarity">
    <text evidence="2">Belongs to the DapA family.</text>
</comment>
<dbReference type="GO" id="GO:0008840">
    <property type="term" value="F:4-hydroxy-tetrahydrodipicolinate synthase activity"/>
    <property type="evidence" value="ECO:0007669"/>
    <property type="project" value="TreeGrafter"/>
</dbReference>
<dbReference type="InParanoid" id="A0A1B1YS78"/>
<keyword evidence="5" id="KW-1185">Reference proteome</keyword>
<dbReference type="InterPro" id="IPR013785">
    <property type="entry name" value="Aldolase_TIM"/>
</dbReference>
<dbReference type="Gene3D" id="3.20.20.70">
    <property type="entry name" value="Aldolase class I"/>
    <property type="match status" value="1"/>
</dbReference>
<dbReference type="EMBL" id="CP014671">
    <property type="protein sequence ID" value="ANX03537.1"/>
    <property type="molecule type" value="Genomic_DNA"/>
</dbReference>
<organism evidence="4 5">
    <name type="scientific">Immundisolibacter cernigliae</name>
    <dbReference type="NCBI Taxonomy" id="1810504"/>
    <lineage>
        <taxon>Bacteria</taxon>
        <taxon>Pseudomonadati</taxon>
        <taxon>Pseudomonadota</taxon>
        <taxon>Gammaproteobacteria</taxon>
        <taxon>Immundisolibacterales</taxon>
        <taxon>Immundisolibacteraceae</taxon>
        <taxon>Immundisolibacter</taxon>
    </lineage>
</organism>
<feature type="active site" description="Proton donor/acceptor" evidence="3">
    <location>
        <position position="148"/>
    </location>
</feature>
<dbReference type="Pfam" id="PF00701">
    <property type="entry name" value="DHDPS"/>
    <property type="match status" value="1"/>
</dbReference>
<dbReference type="STRING" id="1810504.PG2T_04570"/>
<evidence type="ECO:0000313" key="5">
    <source>
        <dbReference type="Proteomes" id="UP000092952"/>
    </source>
</evidence>
<dbReference type="PANTHER" id="PTHR12128">
    <property type="entry name" value="DIHYDRODIPICOLINATE SYNTHASE"/>
    <property type="match status" value="1"/>
</dbReference>
<reference evidence="5" key="1">
    <citation type="submission" date="2016-03" db="EMBL/GenBank/DDBJ databases">
        <title>Complete genome sequence of Solimmundus cernigliae, representing a novel lineage of polycyclic aromatic hydrocarbon degraders within the Gammaproteobacteria.</title>
        <authorList>
            <person name="Singleton D.R."/>
            <person name="Dickey A.N."/>
            <person name="Scholl E.H."/>
            <person name="Wright F.A."/>
            <person name="Aitken M.D."/>
        </authorList>
    </citation>
    <scope>NUCLEOTIDE SEQUENCE [LARGE SCALE GENOMIC DNA]</scope>
    <source>
        <strain evidence="5">TR3.2</strain>
    </source>
</reference>
<dbReference type="SMART" id="SM01130">
    <property type="entry name" value="DHDPS"/>
    <property type="match status" value="1"/>
</dbReference>
<dbReference type="InterPro" id="IPR002220">
    <property type="entry name" value="DapA-like"/>
</dbReference>